<dbReference type="CDD" id="cd07826">
    <property type="entry name" value="SRPBCC_CalC_Aha1-like_9"/>
    <property type="match status" value="1"/>
</dbReference>
<name>A0A7Y9I475_9ACTN</name>
<accession>A0A7Y9I475</accession>
<dbReference type="InterPro" id="IPR023393">
    <property type="entry name" value="START-like_dom_sf"/>
</dbReference>
<sequence>MINETAVTLPSETEIMITRTFDAPRDLVFTVWTTPELVRRWWTSIDAPLVVCEIDLRVGGRWRYVSRDAGGTVLGWYGTYRVIDRPRRLVTSEGFEGNPGVEAITDLRLTEQQGRTTMIITVRHASREHRDNHVSSGMEAGLNRSLRRIDAILDQLTKEQRP</sequence>
<organism evidence="3 4">
    <name type="scientific">Microlunatus parietis</name>
    <dbReference type="NCBI Taxonomy" id="682979"/>
    <lineage>
        <taxon>Bacteria</taxon>
        <taxon>Bacillati</taxon>
        <taxon>Actinomycetota</taxon>
        <taxon>Actinomycetes</taxon>
        <taxon>Propionibacteriales</taxon>
        <taxon>Propionibacteriaceae</taxon>
        <taxon>Microlunatus</taxon>
    </lineage>
</organism>
<dbReference type="Pfam" id="PF08327">
    <property type="entry name" value="AHSA1"/>
    <property type="match status" value="1"/>
</dbReference>
<dbReference type="Proteomes" id="UP000569914">
    <property type="component" value="Unassembled WGS sequence"/>
</dbReference>
<dbReference type="InterPro" id="IPR013538">
    <property type="entry name" value="ASHA1/2-like_C"/>
</dbReference>
<keyword evidence="4" id="KW-1185">Reference proteome</keyword>
<reference evidence="3 4" key="1">
    <citation type="submission" date="2020-07" db="EMBL/GenBank/DDBJ databases">
        <title>Sequencing the genomes of 1000 actinobacteria strains.</title>
        <authorList>
            <person name="Klenk H.-P."/>
        </authorList>
    </citation>
    <scope>NUCLEOTIDE SEQUENCE [LARGE SCALE GENOMIC DNA]</scope>
    <source>
        <strain evidence="3 4">DSM 22083</strain>
    </source>
</reference>
<protein>
    <submittedName>
        <fullName evidence="3">Uncharacterized protein YndB with AHSA1/START domain</fullName>
    </submittedName>
</protein>
<evidence type="ECO:0000256" key="1">
    <source>
        <dbReference type="ARBA" id="ARBA00006817"/>
    </source>
</evidence>
<dbReference type="SUPFAM" id="SSF55961">
    <property type="entry name" value="Bet v1-like"/>
    <property type="match status" value="1"/>
</dbReference>
<dbReference type="EMBL" id="JACCBU010000001">
    <property type="protein sequence ID" value="NYE69924.1"/>
    <property type="molecule type" value="Genomic_DNA"/>
</dbReference>
<dbReference type="RefSeq" id="WP_179749019.1">
    <property type="nucleotide sequence ID" value="NZ_JACCBU010000001.1"/>
</dbReference>
<comment type="similarity">
    <text evidence="1">Belongs to the AHA1 family.</text>
</comment>
<proteinExistence type="inferred from homology"/>
<evidence type="ECO:0000313" key="3">
    <source>
        <dbReference type="EMBL" id="NYE69924.1"/>
    </source>
</evidence>
<feature type="domain" description="Activator of Hsp90 ATPase homologue 1/2-like C-terminal" evidence="2">
    <location>
        <begin position="22"/>
        <end position="153"/>
    </location>
</feature>
<comment type="caution">
    <text evidence="3">The sequence shown here is derived from an EMBL/GenBank/DDBJ whole genome shotgun (WGS) entry which is preliminary data.</text>
</comment>
<gene>
    <name evidence="3" type="ORF">BKA15_001253</name>
</gene>
<dbReference type="AlphaFoldDB" id="A0A7Y9I475"/>
<dbReference type="Gene3D" id="3.30.530.20">
    <property type="match status" value="1"/>
</dbReference>
<evidence type="ECO:0000313" key="4">
    <source>
        <dbReference type="Proteomes" id="UP000569914"/>
    </source>
</evidence>
<evidence type="ECO:0000259" key="2">
    <source>
        <dbReference type="Pfam" id="PF08327"/>
    </source>
</evidence>